<dbReference type="GO" id="GO:0006511">
    <property type="term" value="P:ubiquitin-dependent protein catabolic process"/>
    <property type="evidence" value="ECO:0007669"/>
    <property type="project" value="TreeGrafter"/>
</dbReference>
<dbReference type="Pfam" id="PF22037">
    <property type="entry name" value="PSD13_N"/>
    <property type="match status" value="1"/>
</dbReference>
<dbReference type="RefSeq" id="XP_012897125.1">
    <property type="nucleotide sequence ID" value="XM_013041671.1"/>
</dbReference>
<dbReference type="OrthoDB" id="1093at2759"/>
<dbReference type="Proteomes" id="UP000008312">
    <property type="component" value="Unassembled WGS sequence"/>
</dbReference>
<dbReference type="GO" id="GO:0008541">
    <property type="term" value="C:proteasome regulatory particle, lid subcomplex"/>
    <property type="evidence" value="ECO:0007669"/>
    <property type="project" value="TreeGrafter"/>
</dbReference>
<dbReference type="GeneID" id="24922687"/>
<evidence type="ECO:0000256" key="1">
    <source>
        <dbReference type="ARBA" id="ARBA00022942"/>
    </source>
</evidence>
<sequence>MNPSVCIQSLCKQCPQFSEMYNRFLELYNKRLWYQLTLALLDFTQKEEYYSNNNMITLYAGFIVSCEEHIAPMEYAMLVCQISRQYYPDYLNTLEFIKTIGTIGEAKEVFRNHVEHKKAVTSSERSQMPRRDKIGENAYSRYVLEVAWLYVKLNQTDMAQEYLEEVKMLLDHQPVASSRLYSIYYRVSIELFRTMNDVDGIYRSSIKWLAYTPLSSMSLESRCLLVHDILRSALLSQEVYSFANLLTAEIRAIAEQGNFQWLFELLSLVNKGQMDRWLASKEHYAQLMRSDGSFTGKLNGVDEKVALLAVLEAVFARPTGDRVLRFDEIQAVCRVDEADIEPFLIHGARLGLFKCLINSLEKKMLDQEQVETMTKMLNQWGQSIHDTLLYVTKKATED</sequence>
<evidence type="ECO:0000313" key="4">
    <source>
        <dbReference type="Proteomes" id="UP000008312"/>
    </source>
</evidence>
<dbReference type="InParanoid" id="D8M4T8"/>
<protein>
    <recommendedName>
        <fullName evidence="2">PSD13 N-terminal domain-containing protein</fullName>
    </recommendedName>
</protein>
<accession>D8M4T8</accession>
<organism evidence="3">
    <name type="scientific">Blastocystis hominis</name>
    <dbReference type="NCBI Taxonomy" id="12968"/>
    <lineage>
        <taxon>Eukaryota</taxon>
        <taxon>Sar</taxon>
        <taxon>Stramenopiles</taxon>
        <taxon>Bigyra</taxon>
        <taxon>Opalozoa</taxon>
        <taxon>Opalinata</taxon>
        <taxon>Blastocystidae</taxon>
        <taxon>Blastocystis</taxon>
    </lineage>
</organism>
<dbReference type="GO" id="GO:0005198">
    <property type="term" value="F:structural molecule activity"/>
    <property type="evidence" value="ECO:0007669"/>
    <property type="project" value="TreeGrafter"/>
</dbReference>
<name>D8M4T8_BLAHO</name>
<dbReference type="FunCoup" id="D8M4T8">
    <property type="interactions" value="694"/>
</dbReference>
<dbReference type="InterPro" id="IPR054179">
    <property type="entry name" value="PSD13_N"/>
</dbReference>
<dbReference type="PANTHER" id="PTHR10539">
    <property type="entry name" value="26S PROTEASOME NON-ATPASE REGULATORY SUBUNIT 13"/>
    <property type="match status" value="1"/>
</dbReference>
<reference evidence="3" key="1">
    <citation type="submission" date="2010-02" db="EMBL/GenBank/DDBJ databases">
        <title>Sequencing and annotation of the Blastocystis hominis genome.</title>
        <authorList>
            <person name="Wincker P."/>
        </authorList>
    </citation>
    <scope>NUCLEOTIDE SEQUENCE</scope>
    <source>
        <strain evidence="3">Singapore isolate B</strain>
    </source>
</reference>
<evidence type="ECO:0000313" key="3">
    <source>
        <dbReference type="EMBL" id="CBK23077.2"/>
    </source>
</evidence>
<dbReference type="GO" id="GO:0005634">
    <property type="term" value="C:nucleus"/>
    <property type="evidence" value="ECO:0007669"/>
    <property type="project" value="TreeGrafter"/>
</dbReference>
<dbReference type="AlphaFoldDB" id="D8M4T8"/>
<dbReference type="InterPro" id="IPR035298">
    <property type="entry name" value="PSMD13"/>
</dbReference>
<proteinExistence type="predicted"/>
<evidence type="ECO:0000259" key="2">
    <source>
        <dbReference type="Pfam" id="PF22037"/>
    </source>
</evidence>
<keyword evidence="1" id="KW-0647">Proteasome</keyword>
<feature type="domain" description="PSD13 N-terminal" evidence="2">
    <location>
        <begin position="21"/>
        <end position="266"/>
    </location>
</feature>
<dbReference type="EMBL" id="FN668654">
    <property type="protein sequence ID" value="CBK23077.2"/>
    <property type="molecule type" value="Genomic_DNA"/>
</dbReference>
<dbReference type="OMA" id="SFEDYWE"/>
<keyword evidence="4" id="KW-1185">Reference proteome</keyword>
<dbReference type="GO" id="GO:0005829">
    <property type="term" value="C:cytosol"/>
    <property type="evidence" value="ECO:0007669"/>
    <property type="project" value="TreeGrafter"/>
</dbReference>
<gene>
    <name evidence="3" type="ORF">GSBLH_T00006563001</name>
</gene>
<dbReference type="PANTHER" id="PTHR10539:SF0">
    <property type="entry name" value="26S PROTEASOME NON-ATPASE REGULATORY SUBUNIT 13"/>
    <property type="match status" value="1"/>
</dbReference>